<comment type="caution">
    <text evidence="2">The sequence shown here is derived from an EMBL/GenBank/DDBJ whole genome shotgun (WGS) entry which is preliminary data.</text>
</comment>
<accession>A0ABP1RPP9</accession>
<evidence type="ECO:0000313" key="3">
    <source>
        <dbReference type="Proteomes" id="UP001642540"/>
    </source>
</evidence>
<evidence type="ECO:0000313" key="2">
    <source>
        <dbReference type="EMBL" id="CAL8132300.1"/>
    </source>
</evidence>
<evidence type="ECO:0008006" key="4">
    <source>
        <dbReference type="Google" id="ProtNLM"/>
    </source>
</evidence>
<feature type="transmembrane region" description="Helical" evidence="1">
    <location>
        <begin position="51"/>
        <end position="68"/>
    </location>
</feature>
<gene>
    <name evidence="2" type="ORF">ODALV1_LOCUS24567</name>
</gene>
<keyword evidence="1" id="KW-0812">Transmembrane</keyword>
<dbReference type="Proteomes" id="UP001642540">
    <property type="component" value="Unassembled WGS sequence"/>
</dbReference>
<reference evidence="2 3" key="1">
    <citation type="submission" date="2024-08" db="EMBL/GenBank/DDBJ databases">
        <authorList>
            <person name="Cucini C."/>
            <person name="Frati F."/>
        </authorList>
    </citation>
    <scope>NUCLEOTIDE SEQUENCE [LARGE SCALE GENOMIC DNA]</scope>
</reference>
<evidence type="ECO:0000256" key="1">
    <source>
        <dbReference type="SAM" id="Phobius"/>
    </source>
</evidence>
<feature type="transmembrane region" description="Helical" evidence="1">
    <location>
        <begin position="147"/>
        <end position="170"/>
    </location>
</feature>
<keyword evidence="1" id="KW-0472">Membrane</keyword>
<feature type="transmembrane region" description="Helical" evidence="1">
    <location>
        <begin position="197"/>
        <end position="225"/>
    </location>
</feature>
<feature type="transmembrane region" description="Helical" evidence="1">
    <location>
        <begin position="304"/>
        <end position="329"/>
    </location>
</feature>
<feature type="transmembrane region" description="Helical" evidence="1">
    <location>
        <begin position="275"/>
        <end position="298"/>
    </location>
</feature>
<name>A0ABP1RPP9_9HEXA</name>
<keyword evidence="3" id="KW-1185">Reference proteome</keyword>
<dbReference type="EMBL" id="CAXLJM020000092">
    <property type="protein sequence ID" value="CAL8132300.1"/>
    <property type="molecule type" value="Genomic_DNA"/>
</dbReference>
<organism evidence="2 3">
    <name type="scientific">Orchesella dallaii</name>
    <dbReference type="NCBI Taxonomy" id="48710"/>
    <lineage>
        <taxon>Eukaryota</taxon>
        <taxon>Metazoa</taxon>
        <taxon>Ecdysozoa</taxon>
        <taxon>Arthropoda</taxon>
        <taxon>Hexapoda</taxon>
        <taxon>Collembola</taxon>
        <taxon>Entomobryomorpha</taxon>
        <taxon>Entomobryoidea</taxon>
        <taxon>Orchesellidae</taxon>
        <taxon>Orchesellinae</taxon>
        <taxon>Orchesella</taxon>
    </lineage>
</organism>
<keyword evidence="1" id="KW-1133">Transmembrane helix</keyword>
<sequence length="395" mass="44994">MGFSKACNRVLRHLQIFYPIPYSIQPGIIIVTNKSDKKSKCWKIFWKSTKYFAALGMILLLWRLQILFQTWKKNEDLEQLGIIVAGISMALCGYSSFQMLDTHGESFVHLVSQYLKHNESNKQEDLNRPKPLRRHPNRWIRPSMKKVLIYELSFAVVTTYPLVVSALPLLRNYDPMVTLFSTVFEDDPTNPSLLTKIIVSLIYFKASMHAAPLFLVVLLASLLALESTLQMSRQLQLLVNKRTKSVSKLRFKPLLLQYRILQLLTSLARLCTGDFLANLVVVGVIQASGLGYIVLMFYKLLPFIVYMACVCITLTVYTIIFLLITFASVPYRSGEAFKLGCKRNLILSRREKYELRSCSPIGFSIGFKRIVTEGVALAISDVILNCTATLVLLRD</sequence>
<proteinExistence type="predicted"/>
<protein>
    <recommendedName>
        <fullName evidence="4">Gustatory receptor</fullName>
    </recommendedName>
</protein>
<feature type="transmembrane region" description="Helical" evidence="1">
    <location>
        <begin position="80"/>
        <end position="97"/>
    </location>
</feature>